<feature type="transmembrane region" description="Helical" evidence="1">
    <location>
        <begin position="22"/>
        <end position="42"/>
    </location>
</feature>
<keyword evidence="1" id="KW-1133">Transmembrane helix</keyword>
<evidence type="ECO:0000313" key="2">
    <source>
        <dbReference type="EMBL" id="QBY30055.1"/>
    </source>
</evidence>
<organism evidence="2">
    <name type="scientific">Citrobacter rodentium</name>
    <dbReference type="NCBI Taxonomy" id="67825"/>
    <lineage>
        <taxon>Bacteria</taxon>
        <taxon>Pseudomonadati</taxon>
        <taxon>Pseudomonadota</taxon>
        <taxon>Gammaproteobacteria</taxon>
        <taxon>Enterobacterales</taxon>
        <taxon>Enterobacteriaceae</taxon>
        <taxon>Citrobacter</taxon>
    </lineage>
</organism>
<accession>A0A482PH44</accession>
<proteinExistence type="predicted"/>
<dbReference type="EMBL" id="CP038008">
    <property type="protein sequence ID" value="QBY30055.1"/>
    <property type="molecule type" value="Genomic_DNA"/>
</dbReference>
<keyword evidence="1" id="KW-0472">Membrane</keyword>
<keyword evidence="1" id="KW-0812">Transmembrane</keyword>
<name>A0A482PH44_CITRO</name>
<protein>
    <submittedName>
        <fullName evidence="2">Uncharacterized protein</fullName>
    </submittedName>
</protein>
<sequence length="119" mass="13487">MDDTVLFISVDDGGFYRKAKQLSFFTLQLCYIFSVILIAFAWRQCLGGNKNAVTVSTKENNRNGIIKYHKKKALQGAPNCSHKLNKYTLRVQWHCPLPGRVNTGTSMKLNLSHRLPSGR</sequence>
<dbReference type="AlphaFoldDB" id="A0A482PH44"/>
<reference evidence="2" key="1">
    <citation type="submission" date="2019-03" db="EMBL/GenBank/DDBJ databases">
        <title>Complete genome sequence of enteropathogenic Citrobacter rodentium strain DBS100.</title>
        <authorList>
            <person name="Popov G."/>
            <person name="Fiebig A."/>
            <person name="Shideler S."/>
            <person name="Coombes B."/>
            <person name="Savchenko A."/>
        </authorList>
    </citation>
    <scope>NUCLEOTIDE SEQUENCE</scope>
    <source>
        <strain evidence="2">DBS100</strain>
    </source>
</reference>
<gene>
    <name evidence="2" type="ORF">E2R62_15180</name>
</gene>
<evidence type="ECO:0000256" key="1">
    <source>
        <dbReference type="SAM" id="Phobius"/>
    </source>
</evidence>